<reference evidence="3" key="1">
    <citation type="submission" date="2020-03" db="EMBL/GenBank/DDBJ databases">
        <title>Castanea mollissima Vanexum genome sequencing.</title>
        <authorList>
            <person name="Staton M."/>
        </authorList>
    </citation>
    <scope>NUCLEOTIDE SEQUENCE</scope>
    <source>
        <tissue evidence="3">Leaf</tissue>
    </source>
</reference>
<proteinExistence type="predicted"/>
<evidence type="ECO:0008006" key="5">
    <source>
        <dbReference type="Google" id="ProtNLM"/>
    </source>
</evidence>
<name>A0A8J4R8M8_9ROSI</name>
<gene>
    <name evidence="3" type="ORF">CMV_015739</name>
</gene>
<organism evidence="3 4">
    <name type="scientific">Castanea mollissima</name>
    <name type="common">Chinese chestnut</name>
    <dbReference type="NCBI Taxonomy" id="60419"/>
    <lineage>
        <taxon>Eukaryota</taxon>
        <taxon>Viridiplantae</taxon>
        <taxon>Streptophyta</taxon>
        <taxon>Embryophyta</taxon>
        <taxon>Tracheophyta</taxon>
        <taxon>Spermatophyta</taxon>
        <taxon>Magnoliopsida</taxon>
        <taxon>eudicotyledons</taxon>
        <taxon>Gunneridae</taxon>
        <taxon>Pentapetalae</taxon>
        <taxon>rosids</taxon>
        <taxon>fabids</taxon>
        <taxon>Fagales</taxon>
        <taxon>Fagaceae</taxon>
        <taxon>Castanea</taxon>
    </lineage>
</organism>
<dbReference type="PANTHER" id="PTHR48051:SF1">
    <property type="entry name" value="RAS SUPPRESSOR PROTEIN 1"/>
    <property type="match status" value="1"/>
</dbReference>
<dbReference type="PRINTS" id="PR00019">
    <property type="entry name" value="LEURICHRPT"/>
</dbReference>
<dbReference type="PROSITE" id="PS51450">
    <property type="entry name" value="LRR"/>
    <property type="match status" value="5"/>
</dbReference>
<dbReference type="InterPro" id="IPR003591">
    <property type="entry name" value="Leu-rich_rpt_typical-subtyp"/>
</dbReference>
<comment type="caution">
    <text evidence="3">The sequence shown here is derived from an EMBL/GenBank/DDBJ whole genome shotgun (WGS) entry which is preliminary data.</text>
</comment>
<dbReference type="AlphaFoldDB" id="A0A8J4R8M8"/>
<dbReference type="Proteomes" id="UP000737018">
    <property type="component" value="Unassembled WGS sequence"/>
</dbReference>
<dbReference type="GO" id="GO:0005737">
    <property type="term" value="C:cytoplasm"/>
    <property type="evidence" value="ECO:0007669"/>
    <property type="project" value="TreeGrafter"/>
</dbReference>
<dbReference type="OrthoDB" id="660555at2759"/>
<dbReference type="InterPro" id="IPR026906">
    <property type="entry name" value="LRR_5"/>
</dbReference>
<evidence type="ECO:0000313" key="4">
    <source>
        <dbReference type="Proteomes" id="UP000737018"/>
    </source>
</evidence>
<dbReference type="Pfam" id="PF13306">
    <property type="entry name" value="LRR_5"/>
    <property type="match status" value="1"/>
</dbReference>
<keyword evidence="2" id="KW-0677">Repeat</keyword>
<dbReference type="FunFam" id="3.80.10.10:FF:000116">
    <property type="entry name" value="Leucine-rich repeat-containing protein 40"/>
    <property type="match status" value="1"/>
</dbReference>
<keyword evidence="4" id="KW-1185">Reference proteome</keyword>
<dbReference type="Gene3D" id="3.80.10.10">
    <property type="entry name" value="Ribonuclease Inhibitor"/>
    <property type="match status" value="5"/>
</dbReference>
<evidence type="ECO:0000313" key="3">
    <source>
        <dbReference type="EMBL" id="KAF3959446.1"/>
    </source>
</evidence>
<sequence length="597" mass="65696">MDRLLKAARTSGSLNLSNRSLRDVPNEVYQSLDAIGKDENWWEAVELQKLILAHNNIESLKEDLRNLPQLTVLNVSHNKLSDLPAAIGELPMLKSLDVSFNSILKLPEEIGSATSLVKFDCSCNRLKELPSSIGRCVELSDLKASKNVIVGLPEDLVNCSKLTKLDVEGNKLTVLSENLIASWTMLTEFNASKNLLSSIPENIGNLSHLIRFDLHQNKISSIPPSIMGCSSLVEFYMGNNSLSSLPTEIGVLSRLGNLDLHSNQLKEYPVEACKLHLSVLDLSNNSLTGLPPEMGNMTTLRKLLLTGNPLRTLRSSLVSGPTPALLKYLRSRLSDGEDSEITTPTKEDVITKAARLSIASKELSLEGLSLSAVPSEVWESGEVIKVDLSRNAIQELPVELSSCISLQTLILSRNKIKDWPGAILKSLPNLLCLKLDNNPLRQIPSDGFQAVSRVQVLDLSGNASSLPEHPAFSSMSHLQELYLRRMQLHEVPSDIFNLQQLRILDLSQNSLQSVSVEFQRLTSLSELGLSDNNISVLPPELGLLEPSLQALRLDGNPMRSIRRTILDRGTKAVLNYLKDKIPQILVISSDGESTFHG</sequence>
<dbReference type="SUPFAM" id="SSF52058">
    <property type="entry name" value="L domain-like"/>
    <property type="match status" value="2"/>
</dbReference>
<dbReference type="Pfam" id="PF13855">
    <property type="entry name" value="LRR_8"/>
    <property type="match status" value="4"/>
</dbReference>
<accession>A0A8J4R8M8</accession>
<dbReference type="EMBL" id="JRKL02002330">
    <property type="protein sequence ID" value="KAF3959446.1"/>
    <property type="molecule type" value="Genomic_DNA"/>
</dbReference>
<dbReference type="InterPro" id="IPR032675">
    <property type="entry name" value="LRR_dom_sf"/>
</dbReference>
<keyword evidence="1" id="KW-0433">Leucine-rich repeat</keyword>
<dbReference type="InterPro" id="IPR001611">
    <property type="entry name" value="Leu-rich_rpt"/>
</dbReference>
<dbReference type="PANTHER" id="PTHR48051">
    <property type="match status" value="1"/>
</dbReference>
<evidence type="ECO:0000256" key="1">
    <source>
        <dbReference type="ARBA" id="ARBA00022614"/>
    </source>
</evidence>
<protein>
    <recommendedName>
        <fullName evidence="5">Plant intracellular Ras-group-related LRR protein 6</fullName>
    </recommendedName>
</protein>
<dbReference type="SMART" id="SM00364">
    <property type="entry name" value="LRR_BAC"/>
    <property type="match status" value="6"/>
</dbReference>
<dbReference type="InterPro" id="IPR050216">
    <property type="entry name" value="LRR_domain-containing"/>
</dbReference>
<dbReference type="SMART" id="SM00369">
    <property type="entry name" value="LRR_TYP"/>
    <property type="match status" value="16"/>
</dbReference>
<evidence type="ECO:0000256" key="2">
    <source>
        <dbReference type="ARBA" id="ARBA00022737"/>
    </source>
</evidence>